<dbReference type="InterPro" id="IPR018151">
    <property type="entry name" value="TF_GreA/GreB_CS"/>
</dbReference>
<dbReference type="GO" id="GO:0003746">
    <property type="term" value="F:translation elongation factor activity"/>
    <property type="evidence" value="ECO:0007669"/>
    <property type="project" value="UniProtKB-KW"/>
</dbReference>
<dbReference type="GO" id="GO:0032784">
    <property type="term" value="P:regulation of DNA-templated transcription elongation"/>
    <property type="evidence" value="ECO:0007669"/>
    <property type="project" value="UniProtKB-UniRule"/>
</dbReference>
<dbReference type="GO" id="GO:0003677">
    <property type="term" value="F:DNA binding"/>
    <property type="evidence" value="ECO:0007669"/>
    <property type="project" value="UniProtKB-UniRule"/>
</dbReference>
<accession>A0A2H0X968</accession>
<evidence type="ECO:0000256" key="1">
    <source>
        <dbReference type="ARBA" id="ARBA00008213"/>
    </source>
</evidence>
<dbReference type="InterPro" id="IPR036805">
    <property type="entry name" value="Tscrpt_elong_fac_GreA/B_N_sf"/>
</dbReference>
<dbReference type="SUPFAM" id="SSF46557">
    <property type="entry name" value="GreA transcript cleavage protein, N-terminal domain"/>
    <property type="match status" value="1"/>
</dbReference>
<dbReference type="Proteomes" id="UP000231098">
    <property type="component" value="Unassembled WGS sequence"/>
</dbReference>
<evidence type="ECO:0000259" key="11">
    <source>
        <dbReference type="Pfam" id="PF03449"/>
    </source>
</evidence>
<dbReference type="FunFam" id="1.10.287.180:FF:000001">
    <property type="entry name" value="Transcription elongation factor GreA"/>
    <property type="match status" value="1"/>
</dbReference>
<evidence type="ECO:0000256" key="7">
    <source>
        <dbReference type="ARBA" id="ARBA00030776"/>
    </source>
</evidence>
<keyword evidence="3 8" id="KW-0805">Transcription regulation</keyword>
<comment type="function">
    <text evidence="6 8 9">Necessary for efficient RNA polymerase transcription elongation past template-encoded arresting sites. The arresting sites in DNA have the property of trapping a certain fraction of elongating RNA polymerases that pass through, resulting in locked ternary complexes. Cleavage of the nascent transcript by cleavage factors such as GreA or GreB allows the resumption of elongation from the new 3'terminus. GreA releases sequences of 2 to 3 nucleotides.</text>
</comment>
<comment type="similarity">
    <text evidence="1 8 9">Belongs to the GreA/GreB family.</text>
</comment>
<dbReference type="InterPro" id="IPR022691">
    <property type="entry name" value="Tscrpt_elong_fac_GreA/B_N"/>
</dbReference>
<dbReference type="PANTHER" id="PTHR30437:SF4">
    <property type="entry name" value="TRANSCRIPTION ELONGATION FACTOR GREA"/>
    <property type="match status" value="1"/>
</dbReference>
<evidence type="ECO:0000256" key="4">
    <source>
        <dbReference type="ARBA" id="ARBA00023125"/>
    </source>
</evidence>
<dbReference type="Pfam" id="PF01272">
    <property type="entry name" value="GreA_GreB"/>
    <property type="match status" value="1"/>
</dbReference>
<keyword evidence="4 8" id="KW-0238">DNA-binding</keyword>
<dbReference type="Gene3D" id="3.10.50.30">
    <property type="entry name" value="Transcription elongation factor, GreA/GreB, C-terminal domain"/>
    <property type="match status" value="1"/>
</dbReference>
<evidence type="ECO:0000256" key="9">
    <source>
        <dbReference type="RuleBase" id="RU000556"/>
    </source>
</evidence>
<comment type="caution">
    <text evidence="12">The sequence shown here is derived from an EMBL/GenBank/DDBJ whole genome shotgun (WGS) entry which is preliminary data.</text>
</comment>
<evidence type="ECO:0000256" key="2">
    <source>
        <dbReference type="ARBA" id="ARBA00013729"/>
    </source>
</evidence>
<dbReference type="NCBIfam" id="TIGR01462">
    <property type="entry name" value="greA"/>
    <property type="match status" value="1"/>
</dbReference>
<evidence type="ECO:0000259" key="10">
    <source>
        <dbReference type="Pfam" id="PF01272"/>
    </source>
</evidence>
<dbReference type="InterPro" id="IPR036953">
    <property type="entry name" value="GreA/GreB_C_sf"/>
</dbReference>
<dbReference type="AlphaFoldDB" id="A0A2H0X968"/>
<feature type="domain" description="Transcription elongation factor GreA/GreB C-terminal" evidence="10">
    <location>
        <begin position="81"/>
        <end position="151"/>
    </location>
</feature>
<dbReference type="SUPFAM" id="SSF54534">
    <property type="entry name" value="FKBP-like"/>
    <property type="match status" value="1"/>
</dbReference>
<dbReference type="HAMAP" id="MF_00105">
    <property type="entry name" value="GreA_GreB"/>
    <property type="match status" value="1"/>
</dbReference>
<evidence type="ECO:0000256" key="8">
    <source>
        <dbReference type="HAMAP-Rule" id="MF_00105"/>
    </source>
</evidence>
<dbReference type="PIRSF" id="PIRSF006092">
    <property type="entry name" value="GreA_GreB"/>
    <property type="match status" value="1"/>
</dbReference>
<dbReference type="GO" id="GO:0070063">
    <property type="term" value="F:RNA polymerase binding"/>
    <property type="evidence" value="ECO:0007669"/>
    <property type="project" value="InterPro"/>
</dbReference>
<sequence length="152" mass="16605">MEDIKMLTPEGEKKLKEELSALKERRKVVMEKVKFARSLGDLSENDEYSSARDEQAFVDGKIKMIEATLKVAKVVKKDDGNKVVSLGCTVSIASNGDKTEFNLVGATEADPLNGKISCESPLGVALLAKKVGDRIDFEAPVGKVTYTILEVR</sequence>
<name>A0A2H0X968_UNCKA</name>
<dbReference type="PROSITE" id="PS00830">
    <property type="entry name" value="GREAB_2"/>
    <property type="match status" value="1"/>
</dbReference>
<dbReference type="PANTHER" id="PTHR30437">
    <property type="entry name" value="TRANSCRIPTION ELONGATION FACTOR GREA"/>
    <property type="match status" value="1"/>
</dbReference>
<evidence type="ECO:0000256" key="3">
    <source>
        <dbReference type="ARBA" id="ARBA00023015"/>
    </source>
</evidence>
<keyword evidence="12" id="KW-0648">Protein biosynthesis</keyword>
<dbReference type="Pfam" id="PF03449">
    <property type="entry name" value="GreA_GreB_N"/>
    <property type="match status" value="1"/>
</dbReference>
<dbReference type="InterPro" id="IPR028624">
    <property type="entry name" value="Tscrpt_elong_fac_GreA/B"/>
</dbReference>
<evidence type="ECO:0000256" key="6">
    <source>
        <dbReference type="ARBA" id="ARBA00024916"/>
    </source>
</evidence>
<dbReference type="GO" id="GO:0006354">
    <property type="term" value="P:DNA-templated transcription elongation"/>
    <property type="evidence" value="ECO:0007669"/>
    <property type="project" value="TreeGrafter"/>
</dbReference>
<dbReference type="NCBIfam" id="NF001263">
    <property type="entry name" value="PRK00226.1-4"/>
    <property type="match status" value="1"/>
</dbReference>
<keyword evidence="12" id="KW-0251">Elongation factor</keyword>
<evidence type="ECO:0000256" key="5">
    <source>
        <dbReference type="ARBA" id="ARBA00023163"/>
    </source>
</evidence>
<evidence type="ECO:0000313" key="13">
    <source>
        <dbReference type="Proteomes" id="UP000231098"/>
    </source>
</evidence>
<reference evidence="13" key="1">
    <citation type="submission" date="2017-09" db="EMBL/GenBank/DDBJ databases">
        <title>Depth-based differentiation of microbial function through sediment-hosted aquifers and enrichment of novel symbionts in the deep terrestrial subsurface.</title>
        <authorList>
            <person name="Probst A.J."/>
            <person name="Ladd B."/>
            <person name="Jarett J.K."/>
            <person name="Geller-Mcgrath D.E."/>
            <person name="Sieber C.M.K."/>
            <person name="Emerson J.B."/>
            <person name="Anantharaman K."/>
            <person name="Thomas B.C."/>
            <person name="Malmstrom R."/>
            <person name="Stieglmeier M."/>
            <person name="Klingl A."/>
            <person name="Woyke T."/>
            <person name="Ryan C.M."/>
            <person name="Banfield J.F."/>
        </authorList>
    </citation>
    <scope>NUCLEOTIDE SEQUENCE [LARGE SCALE GENOMIC DNA]</scope>
</reference>
<evidence type="ECO:0000313" key="12">
    <source>
        <dbReference type="EMBL" id="PIS21391.1"/>
    </source>
</evidence>
<dbReference type="InterPro" id="IPR001437">
    <property type="entry name" value="Tscrpt_elong_fac_GreA/B_C"/>
</dbReference>
<dbReference type="InterPro" id="IPR023459">
    <property type="entry name" value="Tscrpt_elong_fac_GreA/B_fam"/>
</dbReference>
<feature type="domain" description="Transcription elongation factor GreA/GreB N-terminal" evidence="11">
    <location>
        <begin position="6"/>
        <end position="74"/>
    </location>
</feature>
<protein>
    <recommendedName>
        <fullName evidence="2 8">Transcription elongation factor GreA</fullName>
    </recommendedName>
    <alternativeName>
        <fullName evidence="7 8">Transcript cleavage factor GreA</fullName>
    </alternativeName>
</protein>
<keyword evidence="5 8" id="KW-0804">Transcription</keyword>
<proteinExistence type="inferred from homology"/>
<gene>
    <name evidence="8" type="primary">greA</name>
    <name evidence="12" type="ORF">COT51_02935</name>
</gene>
<dbReference type="Gene3D" id="1.10.287.180">
    <property type="entry name" value="Transcription elongation factor, GreA/GreB, N-terminal domain"/>
    <property type="match status" value="1"/>
</dbReference>
<dbReference type="EMBL" id="PEYV01000051">
    <property type="protein sequence ID" value="PIS21391.1"/>
    <property type="molecule type" value="Genomic_DNA"/>
</dbReference>
<organism evidence="12 13">
    <name type="scientific">candidate division WWE3 bacterium CG08_land_8_20_14_0_20_41_15</name>
    <dbReference type="NCBI Taxonomy" id="1975086"/>
    <lineage>
        <taxon>Bacteria</taxon>
        <taxon>Katanobacteria</taxon>
    </lineage>
</organism>
<dbReference type="InterPro" id="IPR006359">
    <property type="entry name" value="Tscrpt_elong_fac_GreA"/>
</dbReference>